<evidence type="ECO:0000313" key="1">
    <source>
        <dbReference type="EMBL" id="MBP0438902.1"/>
    </source>
</evidence>
<name>A0A8J7R0L6_9HYPH</name>
<organism evidence="1 2">
    <name type="scientific">Tianweitania sediminis</name>
    <dbReference type="NCBI Taxonomy" id="1502156"/>
    <lineage>
        <taxon>Bacteria</taxon>
        <taxon>Pseudomonadati</taxon>
        <taxon>Pseudomonadota</taxon>
        <taxon>Alphaproteobacteria</taxon>
        <taxon>Hyphomicrobiales</taxon>
        <taxon>Phyllobacteriaceae</taxon>
        <taxon>Tianweitania</taxon>
    </lineage>
</organism>
<dbReference type="Proteomes" id="UP000666240">
    <property type="component" value="Unassembled WGS sequence"/>
</dbReference>
<reference evidence="1" key="1">
    <citation type="submission" date="2021-03" db="EMBL/GenBank/DDBJ databases">
        <title>Genome sequencing and assembly of Tianweitania sediminis.</title>
        <authorList>
            <person name="Chhetri G."/>
        </authorList>
    </citation>
    <scope>NUCLEOTIDE SEQUENCE</scope>
    <source>
        <strain evidence="1">Z8</strain>
    </source>
</reference>
<keyword evidence="2" id="KW-1185">Reference proteome</keyword>
<dbReference type="Pfam" id="PF09550">
    <property type="entry name" value="Phage_TAC_6"/>
    <property type="match status" value="1"/>
</dbReference>
<sequence>MALGLGLLRLRSADFWMMTPRELAAALQPLTGGDPAEAMPRHELDRLMQQFPDGA</sequence>
<protein>
    <submittedName>
        <fullName evidence="1">Phage tail assembly chaperone</fullName>
    </submittedName>
</protein>
<proteinExistence type="predicted"/>
<gene>
    <name evidence="1" type="ORF">J5Y06_09600</name>
</gene>
<evidence type="ECO:0000313" key="2">
    <source>
        <dbReference type="Proteomes" id="UP000666240"/>
    </source>
</evidence>
<dbReference type="EMBL" id="JAGIYY010000002">
    <property type="protein sequence ID" value="MBP0438902.1"/>
    <property type="molecule type" value="Genomic_DNA"/>
</dbReference>
<dbReference type="AlphaFoldDB" id="A0A8J7R0L6"/>
<accession>A0A8J7R0L6</accession>
<dbReference type="InterPro" id="IPR019056">
    <property type="entry name" value="Phage_TAC_6"/>
</dbReference>
<comment type="caution">
    <text evidence="1">The sequence shown here is derived from an EMBL/GenBank/DDBJ whole genome shotgun (WGS) entry which is preliminary data.</text>
</comment>